<dbReference type="EMBL" id="JADGJW010001127">
    <property type="protein sequence ID" value="KAJ3206414.1"/>
    <property type="molecule type" value="Genomic_DNA"/>
</dbReference>
<comment type="caution">
    <text evidence="1">The sequence shown here is derived from an EMBL/GenBank/DDBJ whole genome shotgun (WGS) entry which is preliminary data.</text>
</comment>
<protein>
    <submittedName>
        <fullName evidence="1">Uncharacterized protein</fullName>
    </submittedName>
</protein>
<sequence length="184" mass="20758">MKNPFRNNKKSISLNSSTLNSQNINKSKNSSLKLINQLSYPLYIETKVIALHWRSLFNDFTTSDANFLHSLSSSGNEEGSFLIEAFKSRFIAKMSLFKDDELINSTRSTKYQESEREEVITSASSRITSISLLSEVSTSTAVSQDSNFFDFLHNDIQQNVSVKKNENCLSNLSVNLVQSYSLDS</sequence>
<evidence type="ECO:0000313" key="2">
    <source>
        <dbReference type="Proteomes" id="UP001211065"/>
    </source>
</evidence>
<organism evidence="1 2">
    <name type="scientific">Clydaea vesicula</name>
    <dbReference type="NCBI Taxonomy" id="447962"/>
    <lineage>
        <taxon>Eukaryota</taxon>
        <taxon>Fungi</taxon>
        <taxon>Fungi incertae sedis</taxon>
        <taxon>Chytridiomycota</taxon>
        <taxon>Chytridiomycota incertae sedis</taxon>
        <taxon>Chytridiomycetes</taxon>
        <taxon>Lobulomycetales</taxon>
        <taxon>Lobulomycetaceae</taxon>
        <taxon>Clydaea</taxon>
    </lineage>
</organism>
<dbReference type="Proteomes" id="UP001211065">
    <property type="component" value="Unassembled WGS sequence"/>
</dbReference>
<keyword evidence="2" id="KW-1185">Reference proteome</keyword>
<dbReference type="AlphaFoldDB" id="A0AAD5TV70"/>
<evidence type="ECO:0000313" key="1">
    <source>
        <dbReference type="EMBL" id="KAJ3206414.1"/>
    </source>
</evidence>
<gene>
    <name evidence="1" type="ORF">HK099_000546</name>
</gene>
<accession>A0AAD5TV70</accession>
<proteinExistence type="predicted"/>
<name>A0AAD5TV70_9FUNG</name>
<reference evidence="1" key="1">
    <citation type="submission" date="2020-05" db="EMBL/GenBank/DDBJ databases">
        <title>Phylogenomic resolution of chytrid fungi.</title>
        <authorList>
            <person name="Stajich J.E."/>
            <person name="Amses K."/>
            <person name="Simmons R."/>
            <person name="Seto K."/>
            <person name="Myers J."/>
            <person name="Bonds A."/>
            <person name="Quandt C.A."/>
            <person name="Barry K."/>
            <person name="Liu P."/>
            <person name="Grigoriev I."/>
            <person name="Longcore J.E."/>
            <person name="James T.Y."/>
        </authorList>
    </citation>
    <scope>NUCLEOTIDE SEQUENCE</scope>
    <source>
        <strain evidence="1">JEL0476</strain>
    </source>
</reference>